<keyword evidence="6" id="KW-0805">Transcription regulation</keyword>
<feature type="transmembrane region" description="Helical" evidence="12">
    <location>
        <begin position="1021"/>
        <end position="1044"/>
    </location>
</feature>
<evidence type="ECO:0000313" key="14">
    <source>
        <dbReference type="EMBL" id="OGM49747.1"/>
    </source>
</evidence>
<evidence type="ECO:0000256" key="9">
    <source>
        <dbReference type="ARBA" id="ARBA00023163"/>
    </source>
</evidence>
<comment type="caution">
    <text evidence="14">The sequence shown here is derived from an EMBL/GenBank/DDBJ whole genome shotgun (WGS) entry which is preliminary data.</text>
</comment>
<dbReference type="GO" id="GO:0006351">
    <property type="term" value="P:DNA-templated transcription"/>
    <property type="evidence" value="ECO:0007669"/>
    <property type="project" value="InterPro"/>
</dbReference>
<evidence type="ECO:0000259" key="13">
    <source>
        <dbReference type="PROSITE" id="PS50048"/>
    </source>
</evidence>
<feature type="transmembrane region" description="Helical" evidence="12">
    <location>
        <begin position="1064"/>
        <end position="1085"/>
    </location>
</feature>
<dbReference type="OrthoDB" id="2018619at2759"/>
<feature type="transmembrane region" description="Helical" evidence="12">
    <location>
        <begin position="983"/>
        <end position="1001"/>
    </location>
</feature>
<dbReference type="GO" id="GO:0008270">
    <property type="term" value="F:zinc ion binding"/>
    <property type="evidence" value="ECO:0007669"/>
    <property type="project" value="InterPro"/>
</dbReference>
<keyword evidence="9" id="KW-0804">Transcription</keyword>
<feature type="transmembrane region" description="Helical" evidence="12">
    <location>
        <begin position="722"/>
        <end position="738"/>
    </location>
</feature>
<dbReference type="AlphaFoldDB" id="A0A1F8ADK2"/>
<keyword evidence="4" id="KW-0479">Metal-binding</keyword>
<dbReference type="PROSITE" id="PS00463">
    <property type="entry name" value="ZN2_CY6_FUNGAL_1"/>
    <property type="match status" value="1"/>
</dbReference>
<dbReference type="InterPro" id="IPR001138">
    <property type="entry name" value="Zn2Cys6_DnaBD"/>
</dbReference>
<dbReference type="Proteomes" id="UP000179179">
    <property type="component" value="Unassembled WGS sequence"/>
</dbReference>
<keyword evidence="8 12" id="KW-0472">Membrane</keyword>
<dbReference type="EMBL" id="LYCR01000007">
    <property type="protein sequence ID" value="OGM49747.1"/>
    <property type="molecule type" value="Genomic_DNA"/>
</dbReference>
<dbReference type="InterPro" id="IPR045225">
    <property type="entry name" value="Uracil/uridine/allantoin_perm"/>
</dbReference>
<dbReference type="CDD" id="cd11482">
    <property type="entry name" value="SLC-NCS1sbd_NRT1-like"/>
    <property type="match status" value="1"/>
</dbReference>
<evidence type="ECO:0000256" key="7">
    <source>
        <dbReference type="ARBA" id="ARBA00023125"/>
    </source>
</evidence>
<dbReference type="Gene3D" id="1.10.4160.10">
    <property type="entry name" value="Hydantoin permease"/>
    <property type="match status" value="1"/>
</dbReference>
<evidence type="ECO:0000256" key="3">
    <source>
        <dbReference type="ARBA" id="ARBA00022692"/>
    </source>
</evidence>
<dbReference type="SMART" id="SM00066">
    <property type="entry name" value="GAL4"/>
    <property type="match status" value="1"/>
</dbReference>
<feature type="transmembrane region" description="Helical" evidence="12">
    <location>
        <begin position="857"/>
        <end position="879"/>
    </location>
</feature>
<keyword evidence="10" id="KW-0539">Nucleus</keyword>
<evidence type="ECO:0000256" key="10">
    <source>
        <dbReference type="ARBA" id="ARBA00023242"/>
    </source>
</evidence>
<dbReference type="PANTHER" id="PTHR30618:SF15">
    <property type="entry name" value="NICOTINAMIDE RIBOSIDE TRANSPORTER 1-RELATED"/>
    <property type="match status" value="1"/>
</dbReference>
<dbReference type="CDD" id="cd12148">
    <property type="entry name" value="fungal_TF_MHR"/>
    <property type="match status" value="1"/>
</dbReference>
<dbReference type="PROSITE" id="PS50048">
    <property type="entry name" value="ZN2_CY6_FUNGAL_2"/>
    <property type="match status" value="1"/>
</dbReference>
<dbReference type="GO" id="GO:0005886">
    <property type="term" value="C:plasma membrane"/>
    <property type="evidence" value="ECO:0007669"/>
    <property type="project" value="TreeGrafter"/>
</dbReference>
<feature type="transmembrane region" description="Helical" evidence="12">
    <location>
        <begin position="753"/>
        <end position="769"/>
    </location>
</feature>
<feature type="transmembrane region" description="Helical" evidence="12">
    <location>
        <begin position="909"/>
        <end position="929"/>
    </location>
</feature>
<comment type="subcellular location">
    <subcellularLocation>
        <location evidence="1">Membrane</location>
        <topology evidence="1">Multi-pass membrane protein</topology>
    </subcellularLocation>
</comment>
<feature type="transmembrane region" description="Helical" evidence="12">
    <location>
        <begin position="665"/>
        <end position="684"/>
    </location>
</feature>
<evidence type="ECO:0000256" key="4">
    <source>
        <dbReference type="ARBA" id="ARBA00022723"/>
    </source>
</evidence>
<keyword evidence="15" id="KW-1185">Reference proteome</keyword>
<evidence type="ECO:0000256" key="8">
    <source>
        <dbReference type="ARBA" id="ARBA00023136"/>
    </source>
</evidence>
<dbReference type="GeneID" id="34445199"/>
<organism evidence="14 15">
    <name type="scientific">Aspergillus bombycis</name>
    <dbReference type="NCBI Taxonomy" id="109264"/>
    <lineage>
        <taxon>Eukaryota</taxon>
        <taxon>Fungi</taxon>
        <taxon>Dikarya</taxon>
        <taxon>Ascomycota</taxon>
        <taxon>Pezizomycotina</taxon>
        <taxon>Eurotiomycetes</taxon>
        <taxon>Eurotiomycetidae</taxon>
        <taxon>Eurotiales</taxon>
        <taxon>Aspergillaceae</taxon>
        <taxon>Aspergillus</taxon>
    </lineage>
</organism>
<evidence type="ECO:0000256" key="12">
    <source>
        <dbReference type="SAM" id="Phobius"/>
    </source>
</evidence>
<dbReference type="CDD" id="cd00067">
    <property type="entry name" value="GAL4"/>
    <property type="match status" value="1"/>
</dbReference>
<dbReference type="Gene3D" id="4.10.240.10">
    <property type="entry name" value="Zn(2)-C6 fungal-type DNA-binding domain"/>
    <property type="match status" value="1"/>
</dbReference>
<feature type="domain" description="Zn(2)-C6 fungal-type" evidence="13">
    <location>
        <begin position="22"/>
        <end position="52"/>
    </location>
</feature>
<comment type="similarity">
    <text evidence="2">Belongs to the purine-cytosine permease (2.A.39) family.</text>
</comment>
<protein>
    <submittedName>
        <fullName evidence="14">Allantoin permease</fullName>
    </submittedName>
</protein>
<feature type="region of interest" description="Disordered" evidence="11">
    <location>
        <begin position="1103"/>
        <end position="1125"/>
    </location>
</feature>
<keyword evidence="5 12" id="KW-1133">Transmembrane helix</keyword>
<dbReference type="GO" id="GO:0015205">
    <property type="term" value="F:nucleobase transmembrane transporter activity"/>
    <property type="evidence" value="ECO:0007669"/>
    <property type="project" value="TreeGrafter"/>
</dbReference>
<feature type="transmembrane region" description="Helical" evidence="12">
    <location>
        <begin position="627"/>
        <end position="653"/>
    </location>
</feature>
<gene>
    <name evidence="14" type="ORF">ABOM_001809</name>
</gene>
<dbReference type="RefSeq" id="XP_022393464.1">
    <property type="nucleotide sequence ID" value="XM_022528939.1"/>
</dbReference>
<dbReference type="InterPro" id="IPR036864">
    <property type="entry name" value="Zn2-C6_fun-type_DNA-bd_sf"/>
</dbReference>
<proteinExistence type="inferred from homology"/>
<dbReference type="Pfam" id="PF04082">
    <property type="entry name" value="Fungal_trans"/>
    <property type="match status" value="1"/>
</dbReference>
<feature type="transmembrane region" description="Helical" evidence="12">
    <location>
        <begin position="956"/>
        <end position="977"/>
    </location>
</feature>
<evidence type="ECO:0000313" key="15">
    <source>
        <dbReference type="Proteomes" id="UP000179179"/>
    </source>
</evidence>
<dbReference type="SUPFAM" id="SSF57701">
    <property type="entry name" value="Zn2/Cys6 DNA-binding domain"/>
    <property type="match status" value="1"/>
</dbReference>
<evidence type="ECO:0000256" key="2">
    <source>
        <dbReference type="ARBA" id="ARBA00008974"/>
    </source>
</evidence>
<dbReference type="Pfam" id="PF02133">
    <property type="entry name" value="Transp_cyt_pur"/>
    <property type="match status" value="1"/>
</dbReference>
<dbReference type="Pfam" id="PF00172">
    <property type="entry name" value="Zn_clus"/>
    <property type="match status" value="1"/>
</dbReference>
<reference evidence="14 15" key="1">
    <citation type="journal article" date="2016" name="Genome Biol. Evol.">
        <title>Draft genome sequence of an aflatoxigenic Aspergillus species, A. bombycis.</title>
        <authorList>
            <person name="Moore G.G."/>
            <person name="Mack B.M."/>
            <person name="Beltz S.B."/>
            <person name="Gilbert M.K."/>
        </authorList>
    </citation>
    <scope>NUCLEOTIDE SEQUENCE [LARGE SCALE GENOMIC DNA]</scope>
    <source>
        <strain evidence="15">NRRL 26010</strain>
    </source>
</reference>
<feature type="transmembrane region" description="Helical" evidence="12">
    <location>
        <begin position="781"/>
        <end position="800"/>
    </location>
</feature>
<keyword evidence="3 12" id="KW-0812">Transmembrane</keyword>
<evidence type="ECO:0000256" key="1">
    <source>
        <dbReference type="ARBA" id="ARBA00004141"/>
    </source>
</evidence>
<sequence>MTDSPAQPASPAVHHPARAAVACTQCRQKRLKCNSGYPQCSRCLSAGSSCTYIPSRRGQRPPKNRPELDSVSQHISTFAIQTPRSSFLPATPNTALPLSLADTPAPGEVSQPVNLAPGPASTTSPLTSFTTAATTSSRLHYNERLVNYYFSNFHPAHPILLPHSLYATQGYPDYLQAAVQFVGSHYASSPVDWQTREETIQAIMSSNSPQTPEMVQARLICALAIHARYELMDSFTIFQAATDLAIQLGMDCASFAVQHGNQNHMLEESLRRTWWELVFSEGILSGLYRHQRFTRATYFSDVLLPCEETDYENLTIPDPSNLVSLTQFDKRIFNPNSVEFSSYSYRIEAVRIFVNVLTLTEPDSNMRPSQVHAVDHAIAGWIHHLPDGKGDILQPDGKGDEMLFQAYMIVQYASMFLHFPRSDLISMLPNPDIACAQNEPHVSPTTSQRLHGLKAIVASKWIFNLAALRLPVIKHTPLFICALLSAAIVQLSALSKRSQDENIDITECYDSMYLAIGVLKSFSKHWPLGQSALQELQKVASEVLKVQTTTQTLPEDDGWTCNIDFEGVQGLLHVNRDMAEAQHGSLLRRSSRLHRTLQLSGDPDQWRNRDLIPLPADRTTWSSWDFLYLWSTVFFTTFGWQITSSLLSLGLNVWQSILCNIITKFLQTAVVFCVGWPGGVWHIGFTVNSRSVFGMWGSYVPVILRIFLCIIWYGVQAFTGGQLVAIILSTIFSGYHHMENTLPESTHMTTKQFVGYVIFNIISLALLWVPPDKLKKPFKLIASINLLVILGLAIGLIAGARGGSLGTLQTSQRTDNLGWTFIHGFAVVFSGNAVGMASHSDFSRFARRPGAQVKGQLFSFLISGNVVPILGIFGTAAAAKMYGDVNELGLWNPPNILQMWLDNQYHNPAMRAAAFFVAFGLTSSIMAMNSIENGVSGGMDIAGLYPRYFNIRRGSYLLAAISVVINPWQIIANGAIFTNTLNSFGVILFPLMGTMVADYYVVRKQKLKLSDLYRADASSIYWFEGGFNWRAFTAWLVGFAPSIPGLAALNPHNTGIPIGLTYTFYLWPIAGFFASFVLHAGLCYLSPPAGIGAVDEPEFQDPMYSERSDEMQSETITAMEKGGHR</sequence>
<dbReference type="GO" id="GO:0000981">
    <property type="term" value="F:DNA-binding transcription factor activity, RNA polymerase II-specific"/>
    <property type="evidence" value="ECO:0007669"/>
    <property type="project" value="InterPro"/>
</dbReference>
<evidence type="ECO:0000256" key="5">
    <source>
        <dbReference type="ARBA" id="ARBA00022989"/>
    </source>
</evidence>
<name>A0A1F8ADK2_9EURO</name>
<evidence type="ECO:0000256" key="6">
    <source>
        <dbReference type="ARBA" id="ARBA00023015"/>
    </source>
</evidence>
<dbReference type="GO" id="GO:0003677">
    <property type="term" value="F:DNA binding"/>
    <property type="evidence" value="ECO:0007669"/>
    <property type="project" value="UniProtKB-KW"/>
</dbReference>
<accession>A0A1F8ADK2</accession>
<feature type="transmembrane region" description="Helical" evidence="12">
    <location>
        <begin position="820"/>
        <end position="837"/>
    </location>
</feature>
<dbReference type="InterPro" id="IPR007219">
    <property type="entry name" value="XnlR_reg_dom"/>
</dbReference>
<evidence type="ECO:0000256" key="11">
    <source>
        <dbReference type="SAM" id="MobiDB-lite"/>
    </source>
</evidence>
<keyword evidence="7" id="KW-0238">DNA-binding</keyword>
<dbReference type="PANTHER" id="PTHR30618">
    <property type="entry name" value="NCS1 FAMILY PURINE/PYRIMIDINE TRANSPORTER"/>
    <property type="match status" value="1"/>
</dbReference>
<dbReference type="InterPro" id="IPR001248">
    <property type="entry name" value="Pur-cyt_permease"/>
</dbReference>
<feature type="transmembrane region" description="Helical" evidence="12">
    <location>
        <begin position="696"/>
        <end position="715"/>
    </location>
</feature>